<comment type="caution">
    <text evidence="2">The sequence shown here is derived from an EMBL/GenBank/DDBJ whole genome shotgun (WGS) entry which is preliminary data.</text>
</comment>
<dbReference type="InterPro" id="IPR052345">
    <property type="entry name" value="Rad_response_metalloprotease"/>
</dbReference>
<dbReference type="Pfam" id="PF01381">
    <property type="entry name" value="HTH_3"/>
    <property type="match status" value="1"/>
</dbReference>
<proteinExistence type="predicted"/>
<protein>
    <submittedName>
        <fullName evidence="2">Helix-turn-helix transcriptional regulator</fullName>
    </submittedName>
</protein>
<evidence type="ECO:0000313" key="3">
    <source>
        <dbReference type="Proteomes" id="UP000472676"/>
    </source>
</evidence>
<gene>
    <name evidence="2" type="ORF">G7Y85_12635</name>
</gene>
<dbReference type="AlphaFoldDB" id="A0A6M2BSJ9"/>
<feature type="domain" description="HTH cro/C1-type" evidence="1">
    <location>
        <begin position="16"/>
        <end position="70"/>
    </location>
</feature>
<evidence type="ECO:0000259" key="1">
    <source>
        <dbReference type="PROSITE" id="PS50943"/>
    </source>
</evidence>
<dbReference type="RefSeq" id="WP_166257464.1">
    <property type="nucleotide sequence ID" value="NZ_JAAMOW010000006.1"/>
</dbReference>
<sequence>MSTNEQSERVTLGQRIKETRDYLGFSQDEVGEVLGISRSAVSLMESGQRKTDALELQRLAKLFERPISFFTGEDLAMESRNVAILARMAGKLEPSDLEELRKFAEYLEARAQAKGKGKNG</sequence>
<accession>A0A6M2BSJ9</accession>
<dbReference type="InterPro" id="IPR001387">
    <property type="entry name" value="Cro/C1-type_HTH"/>
</dbReference>
<evidence type="ECO:0000313" key="2">
    <source>
        <dbReference type="EMBL" id="NGY05612.1"/>
    </source>
</evidence>
<dbReference type="PROSITE" id="PS50943">
    <property type="entry name" value="HTH_CROC1"/>
    <property type="match status" value="1"/>
</dbReference>
<dbReference type="Proteomes" id="UP000472676">
    <property type="component" value="Unassembled WGS sequence"/>
</dbReference>
<keyword evidence="3" id="KW-1185">Reference proteome</keyword>
<organism evidence="2 3">
    <name type="scientific">Solimonas terrae</name>
    <dbReference type="NCBI Taxonomy" id="1396819"/>
    <lineage>
        <taxon>Bacteria</taxon>
        <taxon>Pseudomonadati</taxon>
        <taxon>Pseudomonadota</taxon>
        <taxon>Gammaproteobacteria</taxon>
        <taxon>Nevskiales</taxon>
        <taxon>Nevskiaceae</taxon>
        <taxon>Solimonas</taxon>
    </lineage>
</organism>
<reference evidence="2 3" key="1">
    <citation type="journal article" date="2014" name="Int. J. Syst. Evol. Microbiol.">
        <title>Solimonas terrae sp. nov., isolated from soil.</title>
        <authorList>
            <person name="Kim S.J."/>
            <person name="Moon J.Y."/>
            <person name="Weon H.Y."/>
            <person name="Ahn J.H."/>
            <person name="Chen W.M."/>
            <person name="Kwon S.W."/>
        </authorList>
    </citation>
    <scope>NUCLEOTIDE SEQUENCE [LARGE SCALE GENOMIC DNA]</scope>
    <source>
        <strain evidence="2 3">KIS83-12</strain>
    </source>
</reference>
<dbReference type="Gene3D" id="1.10.260.40">
    <property type="entry name" value="lambda repressor-like DNA-binding domains"/>
    <property type="match status" value="1"/>
</dbReference>
<dbReference type="PANTHER" id="PTHR43236">
    <property type="entry name" value="ANTITOXIN HIGA1"/>
    <property type="match status" value="1"/>
</dbReference>
<dbReference type="CDD" id="cd00093">
    <property type="entry name" value="HTH_XRE"/>
    <property type="match status" value="1"/>
</dbReference>
<dbReference type="SMART" id="SM00530">
    <property type="entry name" value="HTH_XRE"/>
    <property type="match status" value="1"/>
</dbReference>
<dbReference type="EMBL" id="JAAMOW010000006">
    <property type="protein sequence ID" value="NGY05612.1"/>
    <property type="molecule type" value="Genomic_DNA"/>
</dbReference>
<dbReference type="PANTHER" id="PTHR43236:SF1">
    <property type="entry name" value="BLL7220 PROTEIN"/>
    <property type="match status" value="1"/>
</dbReference>
<dbReference type="InterPro" id="IPR010982">
    <property type="entry name" value="Lambda_DNA-bd_dom_sf"/>
</dbReference>
<name>A0A6M2BSJ9_9GAMM</name>
<dbReference type="SUPFAM" id="SSF47413">
    <property type="entry name" value="lambda repressor-like DNA-binding domains"/>
    <property type="match status" value="1"/>
</dbReference>
<dbReference type="GO" id="GO:0003677">
    <property type="term" value="F:DNA binding"/>
    <property type="evidence" value="ECO:0007669"/>
    <property type="project" value="InterPro"/>
</dbReference>